<dbReference type="GO" id="GO:0005886">
    <property type="term" value="C:plasma membrane"/>
    <property type="evidence" value="ECO:0007669"/>
    <property type="project" value="UniProtKB-SubCell"/>
</dbReference>
<dbReference type="SUPFAM" id="SSF103473">
    <property type="entry name" value="MFS general substrate transporter"/>
    <property type="match status" value="1"/>
</dbReference>
<organism evidence="8 9">
    <name type="scientific">Sporosarcina limicola</name>
    <dbReference type="NCBI Taxonomy" id="34101"/>
    <lineage>
        <taxon>Bacteria</taxon>
        <taxon>Bacillati</taxon>
        <taxon>Bacillota</taxon>
        <taxon>Bacilli</taxon>
        <taxon>Bacillales</taxon>
        <taxon>Caryophanaceae</taxon>
        <taxon>Sporosarcina</taxon>
    </lineage>
</organism>
<reference evidence="8" key="1">
    <citation type="submission" date="2020-10" db="EMBL/GenBank/DDBJ databases">
        <title>Genomic Encyclopedia of Type Strains, Phase IV (KMG-IV): sequencing the most valuable type-strain genomes for metagenomic binning, comparative biology and taxonomic classification.</title>
        <authorList>
            <person name="Goeker M."/>
        </authorList>
    </citation>
    <scope>NUCLEOTIDE SEQUENCE</scope>
    <source>
        <strain evidence="8">DSM 13886</strain>
    </source>
</reference>
<feature type="domain" description="Major facilitator superfamily (MFS) profile" evidence="7">
    <location>
        <begin position="1"/>
        <end position="372"/>
    </location>
</feature>
<evidence type="ECO:0000256" key="5">
    <source>
        <dbReference type="ARBA" id="ARBA00023136"/>
    </source>
</evidence>
<dbReference type="GO" id="GO:0022857">
    <property type="term" value="F:transmembrane transporter activity"/>
    <property type="evidence" value="ECO:0007669"/>
    <property type="project" value="InterPro"/>
</dbReference>
<feature type="transmembrane region" description="Helical" evidence="6">
    <location>
        <begin position="319"/>
        <end position="342"/>
    </location>
</feature>
<dbReference type="PANTHER" id="PTHR23531">
    <property type="entry name" value="QUINOLENE RESISTANCE PROTEIN NORA"/>
    <property type="match status" value="1"/>
</dbReference>
<gene>
    <name evidence="8" type="ORF">H4683_002200</name>
</gene>
<dbReference type="InterPro" id="IPR036259">
    <property type="entry name" value="MFS_trans_sf"/>
</dbReference>
<dbReference type="InterPro" id="IPR020846">
    <property type="entry name" value="MFS_dom"/>
</dbReference>
<keyword evidence="9" id="KW-1185">Reference proteome</keyword>
<keyword evidence="3 6" id="KW-0812">Transmembrane</keyword>
<keyword evidence="2" id="KW-0813">Transport</keyword>
<keyword evidence="4 6" id="KW-1133">Transmembrane helix</keyword>
<dbReference type="AlphaFoldDB" id="A0A927MPQ2"/>
<evidence type="ECO:0000256" key="1">
    <source>
        <dbReference type="ARBA" id="ARBA00004651"/>
    </source>
</evidence>
<comment type="caution">
    <text evidence="8">The sequence shown here is derived from an EMBL/GenBank/DDBJ whole genome shotgun (WGS) entry which is preliminary data.</text>
</comment>
<proteinExistence type="predicted"/>
<feature type="transmembrane region" description="Helical" evidence="6">
    <location>
        <begin position="123"/>
        <end position="145"/>
    </location>
</feature>
<dbReference type="EMBL" id="JADBEL010000011">
    <property type="protein sequence ID" value="MBE1555101.1"/>
    <property type="molecule type" value="Genomic_DNA"/>
</dbReference>
<name>A0A927MPQ2_9BACL</name>
<sequence length="395" mass="44411">MKKILYIVFVFNFLFSLLTTILPLLVFAITNSSATSGYILSTFMISLLLIRILLIKYNFKLNNIAITGLVFYSLGFFLLLIASSNILYFYIGATLLGIGVGAVAPVLITLITSINENTNKMVGLHNSFMGAASATAPFAGVYFYYNFPSFYLYSMLFTLSISVLLISFFIKLNNEDSNSEKLNKPANNSVIAVFLNKEYLSNYSIFLLVSISYGSIIAYLPIYLEQISLRIDIFYFLFWAFFIISQVYVPRIKKVINERYLLALFMLLLSISTLLISILNNYIGLITIAVTFGFCYGALTNLFYIRIAVVKDEKLKTNAFSIFGLMSYLGVGLGAFIFISIADVSLRLLFVVSSMFPIVGLLLILILYLVERLKSMRVKTIESNSEIQNNIGVKK</sequence>
<feature type="transmembrane region" description="Helical" evidence="6">
    <location>
        <begin position="87"/>
        <end position="111"/>
    </location>
</feature>
<dbReference type="Pfam" id="PF07690">
    <property type="entry name" value="MFS_1"/>
    <property type="match status" value="1"/>
</dbReference>
<accession>A0A927MPQ2</accession>
<protein>
    <submittedName>
        <fullName evidence="8">MFS family permease</fullName>
    </submittedName>
</protein>
<feature type="transmembrane region" description="Helical" evidence="6">
    <location>
        <begin position="7"/>
        <end position="29"/>
    </location>
</feature>
<evidence type="ECO:0000259" key="7">
    <source>
        <dbReference type="PROSITE" id="PS50850"/>
    </source>
</evidence>
<keyword evidence="5 6" id="KW-0472">Membrane</keyword>
<feature type="transmembrane region" description="Helical" evidence="6">
    <location>
        <begin position="229"/>
        <end position="249"/>
    </location>
</feature>
<feature type="transmembrane region" description="Helical" evidence="6">
    <location>
        <begin position="203"/>
        <end position="223"/>
    </location>
</feature>
<feature type="transmembrane region" description="Helical" evidence="6">
    <location>
        <begin position="151"/>
        <end position="170"/>
    </location>
</feature>
<evidence type="ECO:0000256" key="2">
    <source>
        <dbReference type="ARBA" id="ARBA00022448"/>
    </source>
</evidence>
<feature type="transmembrane region" description="Helical" evidence="6">
    <location>
        <begin position="285"/>
        <end position="307"/>
    </location>
</feature>
<dbReference type="PANTHER" id="PTHR23531:SF1">
    <property type="entry name" value="QUINOLENE RESISTANCE PROTEIN NORA"/>
    <property type="match status" value="1"/>
</dbReference>
<evidence type="ECO:0000313" key="9">
    <source>
        <dbReference type="Proteomes" id="UP000658225"/>
    </source>
</evidence>
<dbReference type="RefSeq" id="WP_192598848.1">
    <property type="nucleotide sequence ID" value="NZ_JADBEL010000011.1"/>
</dbReference>
<dbReference type="Gene3D" id="1.20.1250.20">
    <property type="entry name" value="MFS general substrate transporter like domains"/>
    <property type="match status" value="2"/>
</dbReference>
<feature type="transmembrane region" description="Helical" evidence="6">
    <location>
        <begin position="348"/>
        <end position="370"/>
    </location>
</feature>
<dbReference type="InterPro" id="IPR052714">
    <property type="entry name" value="MFS_Exporter"/>
</dbReference>
<feature type="transmembrane region" description="Helical" evidence="6">
    <location>
        <begin position="35"/>
        <end position="54"/>
    </location>
</feature>
<dbReference type="Proteomes" id="UP000658225">
    <property type="component" value="Unassembled WGS sequence"/>
</dbReference>
<comment type="subcellular location">
    <subcellularLocation>
        <location evidence="1">Cell membrane</location>
        <topology evidence="1">Multi-pass membrane protein</topology>
    </subcellularLocation>
</comment>
<feature type="transmembrane region" description="Helical" evidence="6">
    <location>
        <begin position="61"/>
        <end position="81"/>
    </location>
</feature>
<evidence type="ECO:0000256" key="6">
    <source>
        <dbReference type="SAM" id="Phobius"/>
    </source>
</evidence>
<feature type="transmembrane region" description="Helical" evidence="6">
    <location>
        <begin position="261"/>
        <end position="279"/>
    </location>
</feature>
<evidence type="ECO:0000313" key="8">
    <source>
        <dbReference type="EMBL" id="MBE1555101.1"/>
    </source>
</evidence>
<evidence type="ECO:0000256" key="4">
    <source>
        <dbReference type="ARBA" id="ARBA00022989"/>
    </source>
</evidence>
<dbReference type="InterPro" id="IPR011701">
    <property type="entry name" value="MFS"/>
</dbReference>
<dbReference type="PROSITE" id="PS50850">
    <property type="entry name" value="MFS"/>
    <property type="match status" value="1"/>
</dbReference>
<evidence type="ECO:0000256" key="3">
    <source>
        <dbReference type="ARBA" id="ARBA00022692"/>
    </source>
</evidence>